<name>A0ABT7W2P5_9BORD</name>
<dbReference type="CDD" id="cd00383">
    <property type="entry name" value="trans_reg_C"/>
    <property type="match status" value="1"/>
</dbReference>
<evidence type="ECO:0000256" key="1">
    <source>
        <dbReference type="ARBA" id="ARBA00022553"/>
    </source>
</evidence>
<dbReference type="RefSeq" id="WP_289785584.1">
    <property type="nucleotide sequence ID" value="NZ_JAUDJE010000007.1"/>
</dbReference>
<dbReference type="EMBL" id="JAUDJE010000007">
    <property type="protein sequence ID" value="MDM9559444.1"/>
    <property type="molecule type" value="Genomic_DNA"/>
</dbReference>
<feature type="modified residue" description="4-aspartylphosphate" evidence="6">
    <location>
        <position position="54"/>
    </location>
</feature>
<dbReference type="Pfam" id="PF00072">
    <property type="entry name" value="Response_reg"/>
    <property type="match status" value="1"/>
</dbReference>
<keyword evidence="3" id="KW-0805">Transcription regulation</keyword>
<evidence type="ECO:0000256" key="6">
    <source>
        <dbReference type="PROSITE-ProRule" id="PRU00169"/>
    </source>
</evidence>
<dbReference type="SMART" id="SM00448">
    <property type="entry name" value="REC"/>
    <property type="match status" value="1"/>
</dbReference>
<feature type="DNA-binding region" description="OmpR/PhoB-type" evidence="7">
    <location>
        <begin position="129"/>
        <end position="227"/>
    </location>
</feature>
<dbReference type="Proteomes" id="UP001175604">
    <property type="component" value="Unassembled WGS sequence"/>
</dbReference>
<keyword evidence="4 7" id="KW-0238">DNA-binding</keyword>
<evidence type="ECO:0000259" key="9">
    <source>
        <dbReference type="PROSITE" id="PS51755"/>
    </source>
</evidence>
<evidence type="ECO:0000256" key="7">
    <source>
        <dbReference type="PROSITE-ProRule" id="PRU01091"/>
    </source>
</evidence>
<dbReference type="InterPro" id="IPR039420">
    <property type="entry name" value="WalR-like"/>
</dbReference>
<dbReference type="InterPro" id="IPR036388">
    <property type="entry name" value="WH-like_DNA-bd_sf"/>
</dbReference>
<evidence type="ECO:0000256" key="2">
    <source>
        <dbReference type="ARBA" id="ARBA00023012"/>
    </source>
</evidence>
<proteinExistence type="predicted"/>
<keyword evidence="5" id="KW-0804">Transcription</keyword>
<dbReference type="InterPro" id="IPR011006">
    <property type="entry name" value="CheY-like_superfamily"/>
</dbReference>
<evidence type="ECO:0000256" key="5">
    <source>
        <dbReference type="ARBA" id="ARBA00023163"/>
    </source>
</evidence>
<evidence type="ECO:0000313" key="11">
    <source>
        <dbReference type="Proteomes" id="UP001175604"/>
    </source>
</evidence>
<keyword evidence="2" id="KW-0902">Two-component regulatory system</keyword>
<accession>A0ABT7W2P5</accession>
<keyword evidence="11" id="KW-1185">Reference proteome</keyword>
<evidence type="ECO:0000259" key="8">
    <source>
        <dbReference type="PROSITE" id="PS50110"/>
    </source>
</evidence>
<dbReference type="Gene3D" id="3.40.50.2300">
    <property type="match status" value="1"/>
</dbReference>
<reference evidence="10" key="1">
    <citation type="submission" date="2023-06" db="EMBL/GenBank/DDBJ databases">
        <title>full genome analysis of Phenantherene degrader P3.</title>
        <authorList>
            <person name="Akbar A."/>
            <person name="Rahmeh R."/>
            <person name="Kishk M."/>
        </authorList>
    </citation>
    <scope>NUCLEOTIDE SEQUENCE</scope>
    <source>
        <strain evidence="10">P3</strain>
    </source>
</reference>
<feature type="domain" description="OmpR/PhoB-type" evidence="9">
    <location>
        <begin position="129"/>
        <end position="227"/>
    </location>
</feature>
<protein>
    <submittedName>
        <fullName evidence="10">Response regulator transcription factor</fullName>
    </submittedName>
</protein>
<dbReference type="PANTHER" id="PTHR48111">
    <property type="entry name" value="REGULATOR OF RPOS"/>
    <property type="match status" value="1"/>
</dbReference>
<dbReference type="InterPro" id="IPR001789">
    <property type="entry name" value="Sig_transdc_resp-reg_receiver"/>
</dbReference>
<comment type="caution">
    <text evidence="10">The sequence shown here is derived from an EMBL/GenBank/DDBJ whole genome shotgun (WGS) entry which is preliminary data.</text>
</comment>
<dbReference type="InterPro" id="IPR016032">
    <property type="entry name" value="Sig_transdc_resp-reg_C-effctor"/>
</dbReference>
<evidence type="ECO:0000313" key="10">
    <source>
        <dbReference type="EMBL" id="MDM9559444.1"/>
    </source>
</evidence>
<sequence length="243" mass="27384">MYNAKVLLVEDDPRIISFLQRGLQAEGYSVDVSRDGQHGYETARDGDFDLVILDRMLPRLEGVEVCARLRADGCRCLILMLTAKAELQDRIVGLKQGADDYLSKPFAFDELVARLQALLRRRQENRGAAATLSVGDLRLDFAARTAHRGERRIDLTAREFSLLAHLMEHAGTVINRAQLLRAVWGMDFDPGTKVVDVYIRYLRRKLEHDGEAPLVRTVRGFGYMISAEDAHCPPRCPSNTPHP</sequence>
<gene>
    <name evidence="10" type="ORF">QUC21_10415</name>
</gene>
<keyword evidence="1 6" id="KW-0597">Phosphoprotein</keyword>
<dbReference type="PANTHER" id="PTHR48111:SF22">
    <property type="entry name" value="REGULATOR OF RPOS"/>
    <property type="match status" value="1"/>
</dbReference>
<dbReference type="Pfam" id="PF00486">
    <property type="entry name" value="Trans_reg_C"/>
    <property type="match status" value="1"/>
</dbReference>
<dbReference type="SMART" id="SM00862">
    <property type="entry name" value="Trans_reg_C"/>
    <property type="match status" value="1"/>
</dbReference>
<organism evidence="10 11">
    <name type="scientific">Bordetella petrii</name>
    <dbReference type="NCBI Taxonomy" id="94624"/>
    <lineage>
        <taxon>Bacteria</taxon>
        <taxon>Pseudomonadati</taxon>
        <taxon>Pseudomonadota</taxon>
        <taxon>Betaproteobacteria</taxon>
        <taxon>Burkholderiales</taxon>
        <taxon>Alcaligenaceae</taxon>
        <taxon>Bordetella</taxon>
    </lineage>
</organism>
<evidence type="ECO:0000256" key="4">
    <source>
        <dbReference type="ARBA" id="ARBA00023125"/>
    </source>
</evidence>
<dbReference type="Gene3D" id="1.10.10.10">
    <property type="entry name" value="Winged helix-like DNA-binding domain superfamily/Winged helix DNA-binding domain"/>
    <property type="match status" value="1"/>
</dbReference>
<dbReference type="SUPFAM" id="SSF52172">
    <property type="entry name" value="CheY-like"/>
    <property type="match status" value="1"/>
</dbReference>
<dbReference type="PROSITE" id="PS51755">
    <property type="entry name" value="OMPR_PHOB"/>
    <property type="match status" value="1"/>
</dbReference>
<evidence type="ECO:0000256" key="3">
    <source>
        <dbReference type="ARBA" id="ARBA00023015"/>
    </source>
</evidence>
<dbReference type="PROSITE" id="PS50110">
    <property type="entry name" value="RESPONSE_REGULATORY"/>
    <property type="match status" value="1"/>
</dbReference>
<dbReference type="SUPFAM" id="SSF46894">
    <property type="entry name" value="C-terminal effector domain of the bipartite response regulators"/>
    <property type="match status" value="1"/>
</dbReference>
<dbReference type="InterPro" id="IPR001867">
    <property type="entry name" value="OmpR/PhoB-type_DNA-bd"/>
</dbReference>
<feature type="domain" description="Response regulatory" evidence="8">
    <location>
        <begin position="5"/>
        <end position="119"/>
    </location>
</feature>
<dbReference type="Gene3D" id="6.10.250.690">
    <property type="match status" value="1"/>
</dbReference>